<evidence type="ECO:0000313" key="2">
    <source>
        <dbReference type="Proteomes" id="UP000004208"/>
    </source>
</evidence>
<dbReference type="eggNOG" id="ENOG5033SXJ">
    <property type="taxonomic scope" value="Bacteria"/>
</dbReference>
<dbReference type="STRING" id="585529.HMPREF0291_11938"/>
<keyword evidence="2" id="KW-1185">Reference proteome</keyword>
<comment type="caution">
    <text evidence="1">The sequence shown here is derived from an EMBL/GenBank/DDBJ whole genome shotgun (WGS) entry which is preliminary data.</text>
</comment>
<evidence type="ECO:0008006" key="3">
    <source>
        <dbReference type="Google" id="ProtNLM"/>
    </source>
</evidence>
<dbReference type="EMBL" id="ACLJ02000003">
    <property type="protein sequence ID" value="EFK54281.1"/>
    <property type="molecule type" value="Genomic_DNA"/>
</dbReference>
<dbReference type="Proteomes" id="UP000004208">
    <property type="component" value="Unassembled WGS sequence"/>
</dbReference>
<gene>
    <name evidence="1" type="ORF">HMPREF0291_11938</name>
</gene>
<protein>
    <recommendedName>
        <fullName evidence="3">Secreted protein</fullName>
    </recommendedName>
</protein>
<proteinExistence type="predicted"/>
<sequence>MRYFPDAKDPTPMKLKKLPALPALPVPSRPVKAAAAATMLAAGLVAGAAAPASAQSAAPGLPDLSNVTSSQIIDDLGRPTPQVQRAVTDFASQPWVPPQVRDALLAAVGFTAGKGQTGGPALPTNGPAFRQGYWPTVSLNCMGPGLHSTGSVIAVPGPANSPQPAPKAGESTFVFTALGTGAAEKQQGQMNVYWVNVGSLRSGVTPLGNNGINPTGPATLSGVASTGPGPVLAVVDGAVKTGGKSCRFAPVALTATVK</sequence>
<dbReference type="HOGENOM" id="CLU_073060_0_0_11"/>
<evidence type="ECO:0000313" key="1">
    <source>
        <dbReference type="EMBL" id="EFK54281.1"/>
    </source>
</evidence>
<organism evidence="1 2">
    <name type="scientific">Corynebacterium genitalium ATCC 33030</name>
    <dbReference type="NCBI Taxonomy" id="585529"/>
    <lineage>
        <taxon>Bacteria</taxon>
        <taxon>Bacillati</taxon>
        <taxon>Actinomycetota</taxon>
        <taxon>Actinomycetes</taxon>
        <taxon>Mycobacteriales</taxon>
        <taxon>Corynebacteriaceae</taxon>
        <taxon>Corynebacterium</taxon>
    </lineage>
</organism>
<name>D7WDQ0_9CORY</name>
<accession>D7WDQ0</accession>
<dbReference type="AlphaFoldDB" id="D7WDQ0"/>
<reference evidence="1" key="1">
    <citation type="submission" date="2010-06" db="EMBL/GenBank/DDBJ databases">
        <authorList>
            <person name="Muzny D."/>
            <person name="Qin X."/>
            <person name="Buhay C."/>
            <person name="Dugan-Rocha S."/>
            <person name="Ding Y."/>
            <person name="Chen G."/>
            <person name="Hawes A."/>
            <person name="Holder M."/>
            <person name="Jhangiani S."/>
            <person name="Johnson A."/>
            <person name="Khan Z."/>
            <person name="Li Z."/>
            <person name="Liu W."/>
            <person name="Liu X."/>
            <person name="Perez L."/>
            <person name="Shen H."/>
            <person name="Wang Q."/>
            <person name="Watt J."/>
            <person name="Xi L."/>
            <person name="Xin Y."/>
            <person name="Zhou J."/>
            <person name="Deng J."/>
            <person name="Jiang H."/>
            <person name="Liu Y."/>
            <person name="Qu J."/>
            <person name="Song X.-Z."/>
            <person name="Zhang L."/>
            <person name="Villasana D."/>
            <person name="Johnson A."/>
            <person name="Liu J."/>
            <person name="Liyanage D."/>
            <person name="Lorensuhewa L."/>
            <person name="Robinson T."/>
            <person name="Song A."/>
            <person name="Song B.-B."/>
            <person name="Dinh H."/>
            <person name="Thornton R."/>
            <person name="Coyle M."/>
            <person name="Francisco L."/>
            <person name="Jackson L."/>
            <person name="Javaid M."/>
            <person name="Korchina V."/>
            <person name="Kovar C."/>
            <person name="Mata R."/>
            <person name="Mathew T."/>
            <person name="Ngo R."/>
            <person name="Nguyen L."/>
            <person name="Nguyen N."/>
            <person name="Okwuonu G."/>
            <person name="Ongeri F."/>
            <person name="Pham C."/>
            <person name="Simmons D."/>
            <person name="Wilczek-Boney K."/>
            <person name="Hale W."/>
            <person name="Jakkamsetti A."/>
            <person name="Pham P."/>
            <person name="Ruth R."/>
            <person name="San Lucas F."/>
            <person name="Warren J."/>
            <person name="Zhang J."/>
            <person name="Zhao Z."/>
            <person name="Zhou C."/>
            <person name="Zhu D."/>
            <person name="Lee S."/>
            <person name="Bess C."/>
            <person name="Blankenburg K."/>
            <person name="Forbes L."/>
            <person name="Fu Q."/>
            <person name="Gubbala S."/>
            <person name="Hirani K."/>
            <person name="Jayaseelan J.C."/>
            <person name="Lara F."/>
            <person name="Munidasa M."/>
            <person name="Palculict T."/>
            <person name="Patil S."/>
            <person name="Pu L.-L."/>
            <person name="Saada N."/>
            <person name="Tang L."/>
            <person name="Weissenberger G."/>
            <person name="Zhu Y."/>
            <person name="Hemphill L."/>
            <person name="Shang Y."/>
            <person name="Youmans B."/>
            <person name="Ayvaz T."/>
            <person name="Ross M."/>
            <person name="Santibanez J."/>
            <person name="Aqrawi P."/>
            <person name="Gross S."/>
            <person name="Joshi V."/>
            <person name="Fowler G."/>
            <person name="Nazareth L."/>
            <person name="Reid J."/>
            <person name="Worley K."/>
            <person name="Petrosino J."/>
            <person name="Highlander S."/>
            <person name="Gibbs R."/>
        </authorList>
    </citation>
    <scope>NUCLEOTIDE SEQUENCE [LARGE SCALE GENOMIC DNA]</scope>
    <source>
        <strain evidence="1">ATCC 33030</strain>
    </source>
</reference>